<feature type="non-terminal residue" evidence="1">
    <location>
        <position position="21"/>
    </location>
</feature>
<evidence type="ECO:0000313" key="2">
    <source>
        <dbReference type="Proteomes" id="UP000034163"/>
    </source>
</evidence>
<protein>
    <submittedName>
        <fullName evidence="1">Uncharacterized protein</fullName>
    </submittedName>
</protein>
<dbReference type="EMBL" id="LCBS01000052">
    <property type="protein sequence ID" value="KKS14189.1"/>
    <property type="molecule type" value="Genomic_DNA"/>
</dbReference>
<proteinExistence type="predicted"/>
<name>A0A0G0WN42_UNCKA</name>
<organism evidence="1 2">
    <name type="scientific">candidate division WWE3 bacterium GW2011_GWB1_41_6</name>
    <dbReference type="NCBI Taxonomy" id="1619112"/>
    <lineage>
        <taxon>Bacteria</taxon>
        <taxon>Katanobacteria</taxon>
    </lineage>
</organism>
<reference evidence="1 2" key="1">
    <citation type="journal article" date="2015" name="Nature">
        <title>rRNA introns, odd ribosomes, and small enigmatic genomes across a large radiation of phyla.</title>
        <authorList>
            <person name="Brown C.T."/>
            <person name="Hug L.A."/>
            <person name="Thomas B.C."/>
            <person name="Sharon I."/>
            <person name="Castelle C.J."/>
            <person name="Singh A."/>
            <person name="Wilkins M.J."/>
            <person name="Williams K.H."/>
            <person name="Banfield J.F."/>
        </authorList>
    </citation>
    <scope>NUCLEOTIDE SEQUENCE [LARGE SCALE GENOMIC DNA]</scope>
</reference>
<sequence length="21" mass="2217">MQTAVIHACKVGSDEVLATNE</sequence>
<dbReference type="Proteomes" id="UP000034163">
    <property type="component" value="Unassembled WGS sequence"/>
</dbReference>
<comment type="caution">
    <text evidence="1">The sequence shown here is derived from an EMBL/GenBank/DDBJ whole genome shotgun (WGS) entry which is preliminary data.</text>
</comment>
<dbReference type="AlphaFoldDB" id="A0A0G0WN42"/>
<evidence type="ECO:0000313" key="1">
    <source>
        <dbReference type="EMBL" id="KKS14189.1"/>
    </source>
</evidence>
<gene>
    <name evidence="1" type="ORF">UU72_C0052G0001</name>
</gene>
<accession>A0A0G0WN42</accession>